<organism evidence="1 2">
    <name type="scientific">Azospirillum aestuarii</name>
    <dbReference type="NCBI Taxonomy" id="2802052"/>
    <lineage>
        <taxon>Bacteria</taxon>
        <taxon>Pseudomonadati</taxon>
        <taxon>Pseudomonadota</taxon>
        <taxon>Alphaproteobacteria</taxon>
        <taxon>Rhodospirillales</taxon>
        <taxon>Azospirillaceae</taxon>
        <taxon>Azospirillum</taxon>
    </lineage>
</organism>
<dbReference type="Pfam" id="PF07520">
    <property type="entry name" value="SrfB"/>
    <property type="match status" value="1"/>
</dbReference>
<reference evidence="1 2" key="1">
    <citation type="submission" date="2021-01" db="EMBL/GenBank/DDBJ databases">
        <title>Azospirillum sp. YIM DDC1 draft genome.</title>
        <authorList>
            <person name="Wang Y.-X."/>
        </authorList>
    </citation>
    <scope>NUCLEOTIDE SEQUENCE [LARGE SCALE GENOMIC DNA]</scope>
    <source>
        <strain evidence="1 2">YIM DDC1</strain>
    </source>
</reference>
<accession>A0ABS1HUD8</accession>
<dbReference type="PIRSF" id="PIRSF034585">
    <property type="entry name" value="SrfB"/>
    <property type="match status" value="1"/>
</dbReference>
<gene>
    <name evidence="1" type="ORF">JJL56_06200</name>
</gene>
<proteinExistence type="predicted"/>
<dbReference type="RefSeq" id="WP_200484576.1">
    <property type="nucleotide sequence ID" value="NZ_JAEPIV010000002.1"/>
</dbReference>
<dbReference type="Proteomes" id="UP000654452">
    <property type="component" value="Unassembled WGS sequence"/>
</dbReference>
<sequence>MPLNELTKFPNLVSVIPGSGIQFLDFGFSLPKDAPVPRDWGFFEERTAALNDDTMPVLVRRGDEETNRQERYSINVQQVVQMMDRNWMPIPLFREEMGGGYFRGPTNWARGCLVALDEPDADGNAYRLVLALDTNLADFFEEEAYLAPSPEDARNGRSFSLPSRRDPLDWFLREPWFKDWCLEAFKEMVERDERRRAGSRHVQPLSSEELLERMEGPHEHIARYKAFIDLLHALDILPKLKVVDRSTEPRPAPVDVDMVIDLGNSRTCGLLIETEPDQLGADITKAVKLQLRDLSCPEYVYSDPFESRLEFSRASFGREHLSLRSGRPDAFSWPTVVRVGPEATRLASLRRGSEGSTGLSGPKRYLWDEDAREDSWRFNAADVHGEQAPVATGVAFTTLINDYGEAIHGIDMAMEGADMRLLPSIRALYSRRNLMSFVLAEVFLQALCMMNSPSHRLRRRNADLPRRLRRIIMTMPTAMTLAERQILQQQAEAARDLAYLSLGLADIDFDENGAQKPVPKPDMRLPEVILKWDEASATQAVYLYGQVALQYSGDARAFFDVMRHPGNATDPQTRDSLRVATLDVGGGTTDLVITSFRAEGQGANVTLFPKQEFREGFNLAGDDALFQVVRELVLKPIRQALADAGLGDERAESVLDRLLGADHGEMHVSDQLRRQQFAAQVAAPIALGMLAHYETYDLTAPRDAELRPFASFFTADSKPNDAVVAYINQEAARQGARGFDLQQVIFLVDDAETDRVVRSVFQEMLRALSEVVWRYRADVLLLAGRPSRLPAVRDILVEAGALPPHRVVPLHRFRVGQWYPFRGQNATIGDPKTTASVGAMICLLGEGQLQNFNFRSDALRLGSTAQFFGKLDRNNRLLEADVYYRDMRLDAEDYDLPDAPFQFRGPMPLGFRQFPVDWWPATRMYSLDYANNEVAAELNARTPLNVTLRRRARDVKKQVVDSFEPASIIDALGRTVPKNKLRLRLQSIDDQQGYWLDTGILLDK</sequence>
<comment type="caution">
    <text evidence="1">The sequence shown here is derived from an EMBL/GenBank/DDBJ whole genome shotgun (WGS) entry which is preliminary data.</text>
</comment>
<keyword evidence="2" id="KW-1185">Reference proteome</keyword>
<evidence type="ECO:0000313" key="1">
    <source>
        <dbReference type="EMBL" id="MBK4718454.1"/>
    </source>
</evidence>
<evidence type="ECO:0000313" key="2">
    <source>
        <dbReference type="Proteomes" id="UP000654452"/>
    </source>
</evidence>
<dbReference type="EMBL" id="JAEPIV010000002">
    <property type="protein sequence ID" value="MBK4718454.1"/>
    <property type="molecule type" value="Genomic_DNA"/>
</dbReference>
<name>A0ABS1HUD8_9PROT</name>
<dbReference type="InterPro" id="IPR009216">
    <property type="entry name" value="Virulence_factor_SrfB"/>
</dbReference>
<protein>
    <submittedName>
        <fullName evidence="1">Virulence factor SrfB</fullName>
    </submittedName>
</protein>